<dbReference type="OrthoDB" id="203401at2759"/>
<dbReference type="STRING" id="50990.A0A4Y7PJU2"/>
<proteinExistence type="predicted"/>
<accession>A0A4Y7PJU2</accession>
<dbReference type="Gene3D" id="1.10.510.10">
    <property type="entry name" value="Transferase(Phosphotransferase) domain 1"/>
    <property type="match status" value="1"/>
</dbReference>
<evidence type="ECO:0000313" key="2">
    <source>
        <dbReference type="EMBL" id="TDL15485.1"/>
    </source>
</evidence>
<dbReference type="PROSITE" id="PS00108">
    <property type="entry name" value="PROTEIN_KINASE_ST"/>
    <property type="match status" value="1"/>
</dbReference>
<feature type="domain" description="Protein kinase" evidence="1">
    <location>
        <begin position="78"/>
        <end position="353"/>
    </location>
</feature>
<keyword evidence="2" id="KW-0808">Transferase</keyword>
<keyword evidence="2" id="KW-0418">Kinase</keyword>
<dbReference type="Pfam" id="PF07714">
    <property type="entry name" value="PK_Tyr_Ser-Thr"/>
    <property type="match status" value="1"/>
</dbReference>
<dbReference type="GO" id="GO:0005524">
    <property type="term" value="F:ATP binding"/>
    <property type="evidence" value="ECO:0007669"/>
    <property type="project" value="InterPro"/>
</dbReference>
<dbReference type="PANTHER" id="PTHR44329">
    <property type="entry name" value="SERINE/THREONINE-PROTEIN KINASE TNNI3K-RELATED"/>
    <property type="match status" value="1"/>
</dbReference>
<dbReference type="InterPro" id="IPR008271">
    <property type="entry name" value="Ser/Thr_kinase_AS"/>
</dbReference>
<reference evidence="2 3" key="1">
    <citation type="submission" date="2018-06" db="EMBL/GenBank/DDBJ databases">
        <title>A transcriptomic atlas of mushroom development highlights an independent origin of complex multicellularity.</title>
        <authorList>
            <consortium name="DOE Joint Genome Institute"/>
            <person name="Krizsan K."/>
            <person name="Almasi E."/>
            <person name="Merenyi Z."/>
            <person name="Sahu N."/>
            <person name="Viragh M."/>
            <person name="Koszo T."/>
            <person name="Mondo S."/>
            <person name="Kiss B."/>
            <person name="Balint B."/>
            <person name="Kues U."/>
            <person name="Barry K."/>
            <person name="Hegedus J.C."/>
            <person name="Henrissat B."/>
            <person name="Johnson J."/>
            <person name="Lipzen A."/>
            <person name="Ohm R."/>
            <person name="Nagy I."/>
            <person name="Pangilinan J."/>
            <person name="Yan J."/>
            <person name="Xiong Y."/>
            <person name="Grigoriev I.V."/>
            <person name="Hibbett D.S."/>
            <person name="Nagy L.G."/>
        </authorList>
    </citation>
    <scope>NUCLEOTIDE SEQUENCE [LARGE SCALE GENOMIC DNA]</scope>
    <source>
        <strain evidence="2 3">SZMC22713</strain>
    </source>
</reference>
<dbReference type="PROSITE" id="PS50011">
    <property type="entry name" value="PROTEIN_KINASE_DOM"/>
    <property type="match status" value="1"/>
</dbReference>
<evidence type="ECO:0000259" key="1">
    <source>
        <dbReference type="PROSITE" id="PS50011"/>
    </source>
</evidence>
<keyword evidence="3" id="KW-1185">Reference proteome</keyword>
<name>A0A4Y7PJU2_9AGAM</name>
<dbReference type="AlphaFoldDB" id="A0A4Y7PJU2"/>
<dbReference type="VEuPathDB" id="FungiDB:BD410DRAFT_796342"/>
<evidence type="ECO:0000313" key="3">
    <source>
        <dbReference type="Proteomes" id="UP000294933"/>
    </source>
</evidence>
<dbReference type="InterPro" id="IPR051681">
    <property type="entry name" value="Ser/Thr_Kinases-Pseudokinases"/>
</dbReference>
<dbReference type="SUPFAM" id="SSF56112">
    <property type="entry name" value="Protein kinase-like (PK-like)"/>
    <property type="match status" value="1"/>
</dbReference>
<dbReference type="InterPro" id="IPR001245">
    <property type="entry name" value="Ser-Thr/Tyr_kinase_cat_dom"/>
</dbReference>
<dbReference type="InterPro" id="IPR011009">
    <property type="entry name" value="Kinase-like_dom_sf"/>
</dbReference>
<dbReference type="EMBL" id="ML170273">
    <property type="protein sequence ID" value="TDL15485.1"/>
    <property type="molecule type" value="Genomic_DNA"/>
</dbReference>
<dbReference type="SMART" id="SM00220">
    <property type="entry name" value="S_TKc"/>
    <property type="match status" value="1"/>
</dbReference>
<sequence>MGVICTKLIHVLNDRQTKKRFLALCQSDPIPALDLLQSALDQDNLSSKSRSLLARALVRLAKTSRSYPDCITLTEIERSGINPVAGGGFADVWKGEFDKRTVALKAFRIYGKSVQERALKDFSHEAVMWRQLKHPNILPFYGVFKGDEHFDRLCLVSPWMDAGNVIDYLNLHPDADRPSLLSDVAQGLEYLHRFDPPIIHGDLKGANIFVTPSLTACLGDFGLTRFRESQESTLGGTTRNSTGTLRWQAPELLNIIDDGDTIRRSEKCDVYSFGCVCLELMTGKPPFVEIRRDPAVMRAILDRQIPQRPLENLLDRGLDDKLWTFMQQCWNFDPDLRPDTVQLVEYFKRHQRAERLTTDTDNDAYRRLQASLGRYGFPDHYVSLLSDYTIETLIQSMVAARPPPSTETSGATETIWASLLGPVKPNRLS</sequence>
<organism evidence="2 3">
    <name type="scientific">Rickenella mellea</name>
    <dbReference type="NCBI Taxonomy" id="50990"/>
    <lineage>
        <taxon>Eukaryota</taxon>
        <taxon>Fungi</taxon>
        <taxon>Dikarya</taxon>
        <taxon>Basidiomycota</taxon>
        <taxon>Agaricomycotina</taxon>
        <taxon>Agaricomycetes</taxon>
        <taxon>Hymenochaetales</taxon>
        <taxon>Rickenellaceae</taxon>
        <taxon>Rickenella</taxon>
    </lineage>
</organism>
<protein>
    <submittedName>
        <fullName evidence="2">Kinase-like protein</fullName>
    </submittedName>
</protein>
<dbReference type="GO" id="GO:0004674">
    <property type="term" value="F:protein serine/threonine kinase activity"/>
    <property type="evidence" value="ECO:0007669"/>
    <property type="project" value="TreeGrafter"/>
</dbReference>
<dbReference type="Proteomes" id="UP000294933">
    <property type="component" value="Unassembled WGS sequence"/>
</dbReference>
<gene>
    <name evidence="2" type="ORF">BD410DRAFT_796342</name>
</gene>
<dbReference type="InterPro" id="IPR000719">
    <property type="entry name" value="Prot_kinase_dom"/>
</dbReference>